<proteinExistence type="evidence at transcript level"/>
<gene>
    <name evidence="1" type="primary">DKFZp686A0231</name>
</gene>
<evidence type="ECO:0000313" key="1">
    <source>
        <dbReference type="EMBL" id="CAH18361.1"/>
    </source>
</evidence>
<dbReference type="PeptideAtlas" id="Q68D59"/>
<sequence length="11" mass="1238">MATAAYEQLKL</sequence>
<accession>Q68D59</accession>
<protein>
    <submittedName>
        <fullName evidence="1">Uncharacterized protein DKFZp686A0231</fullName>
    </submittedName>
</protein>
<name>Q68D59_HUMAN</name>
<dbReference type="EMBL" id="CR749564">
    <property type="protein sequence ID" value="CAH18361.1"/>
    <property type="molecule type" value="mRNA"/>
</dbReference>
<organism evidence="1">
    <name type="scientific">Homo sapiens</name>
    <name type="common">Human</name>
    <dbReference type="NCBI Taxonomy" id="9606"/>
    <lineage>
        <taxon>Eukaryota</taxon>
        <taxon>Metazoa</taxon>
        <taxon>Chordata</taxon>
        <taxon>Craniata</taxon>
        <taxon>Vertebrata</taxon>
        <taxon>Euteleostomi</taxon>
        <taxon>Mammalia</taxon>
        <taxon>Eutheria</taxon>
        <taxon>Euarchontoglires</taxon>
        <taxon>Primates</taxon>
        <taxon>Haplorrhini</taxon>
        <taxon>Catarrhini</taxon>
        <taxon>Hominidae</taxon>
        <taxon>Homo</taxon>
    </lineage>
</organism>
<reference evidence="1" key="1">
    <citation type="submission" date="2004-08" db="EMBL/GenBank/DDBJ databases">
        <authorList>
            <consortium name="The German cDNA Consortium"/>
            <person name="Poustka A."/>
            <person name="Albert R."/>
            <person name="Moosmayer P."/>
            <person name="Schupp I."/>
            <person name="Wellenreuther R."/>
            <person name="Mewes H.W."/>
            <person name="Weil B."/>
            <person name="Amid C."/>
            <person name="Osanger A."/>
            <person name="Fobo G."/>
            <person name="Han M."/>
            <person name="Wiemann S."/>
        </authorList>
    </citation>
    <scope>NUCLEOTIDE SEQUENCE</scope>
    <source>
        <tissue evidence="1">Testis</tissue>
    </source>
</reference>